<sequence>MSVAKRGADGFYALRLSRLLHLRFDRWEAYRMGIIDADGKKLRDPVTAQEKSNWTSFHVTVRNIKRMVGALPGGKTALDYGASYLLLIELAKEYGLSDQFADECIRVEESVVAGDSGGDVGAIASGETTGAVTSAGPETLGDKKKKKKKKLKKFRHFD</sequence>
<name>A0A6H0X9F4_9CAUD</name>
<reference evidence="2 3" key="1">
    <citation type="submission" date="2020-03" db="EMBL/GenBank/DDBJ databases">
        <authorList>
            <person name="Ni P."/>
            <person name="Yin Y."/>
        </authorList>
    </citation>
    <scope>NUCLEOTIDE SEQUENCE [LARGE SCALE GENOMIC DNA]</scope>
</reference>
<organism evidence="2 3">
    <name type="scientific">Vibrio phage V09</name>
    <dbReference type="NCBI Taxonomy" id="2724327"/>
    <lineage>
        <taxon>Viruses</taxon>
        <taxon>Duplodnaviria</taxon>
        <taxon>Heunggongvirae</taxon>
        <taxon>Uroviricota</taxon>
        <taxon>Caudoviricetes</taxon>
        <taxon>Pantevenvirales</taxon>
        <taxon>Straboviridae</taxon>
        <taxon>Schizotequatrovirus</taxon>
        <taxon>Schizotequatrovirus KVP40</taxon>
    </lineage>
</organism>
<accession>A0A6H0X9F4</accession>
<gene>
    <name evidence="2" type="ORF">COHAPHLL_00153</name>
</gene>
<evidence type="ECO:0000256" key="1">
    <source>
        <dbReference type="SAM" id="MobiDB-lite"/>
    </source>
</evidence>
<proteinExistence type="predicted"/>
<feature type="region of interest" description="Disordered" evidence="1">
    <location>
        <begin position="124"/>
        <end position="158"/>
    </location>
</feature>
<feature type="compositionally biased region" description="Basic residues" evidence="1">
    <location>
        <begin position="143"/>
        <end position="158"/>
    </location>
</feature>
<dbReference type="EMBL" id="MT135026">
    <property type="protein sequence ID" value="QIW91016.1"/>
    <property type="molecule type" value="Genomic_DNA"/>
</dbReference>
<protein>
    <recommendedName>
        <fullName evidence="4">Major capsid protein</fullName>
    </recommendedName>
</protein>
<evidence type="ECO:0000313" key="3">
    <source>
        <dbReference type="Proteomes" id="UP000502092"/>
    </source>
</evidence>
<dbReference type="Proteomes" id="UP000502092">
    <property type="component" value="Segment"/>
</dbReference>
<evidence type="ECO:0008006" key="4">
    <source>
        <dbReference type="Google" id="ProtNLM"/>
    </source>
</evidence>
<evidence type="ECO:0000313" key="2">
    <source>
        <dbReference type="EMBL" id="QIW91016.1"/>
    </source>
</evidence>